<accession>A0A218P218</accession>
<proteinExistence type="predicted"/>
<reference evidence="1 2" key="1">
    <citation type="submission" date="2016-03" db="EMBL/GenBank/DDBJ databases">
        <title>Complete genome sequence of Thermococcus celer.</title>
        <authorList>
            <person name="Oger P.M."/>
        </authorList>
    </citation>
    <scope>NUCLEOTIDE SEQUENCE [LARGE SCALE GENOMIC DNA]</scope>
    <source>
        <strain evidence="1 2">Vu 13</strain>
    </source>
</reference>
<dbReference type="EMBL" id="CP014854">
    <property type="protein sequence ID" value="ASI98982.1"/>
    <property type="molecule type" value="Genomic_DNA"/>
</dbReference>
<name>A0A218P218_THECE</name>
<evidence type="ECO:0000313" key="2">
    <source>
        <dbReference type="Proteomes" id="UP000197156"/>
    </source>
</evidence>
<gene>
    <name evidence="1" type="ORF">A3L02_05090</name>
</gene>
<sequence>MLLTRHARERVVKRLARKRKLERIYSVLWDFIDRSQRIEVNDGVVILTNGEKSLVCARLECERLSLEEIQERVSGISRTYDCVFLDGRRARSTVPRKFVEGIPEGEYCFYLNREKRSLYVGSEEPLLVITMRPAKERERVYASRGTTSISPKGSS</sequence>
<organism evidence="1 2">
    <name type="scientific">Thermococcus celer Vu 13 = JCM 8558</name>
    <dbReference type="NCBI Taxonomy" id="1293037"/>
    <lineage>
        <taxon>Archaea</taxon>
        <taxon>Methanobacteriati</taxon>
        <taxon>Methanobacteriota</taxon>
        <taxon>Thermococci</taxon>
        <taxon>Thermococcales</taxon>
        <taxon>Thermococcaceae</taxon>
        <taxon>Thermococcus</taxon>
    </lineage>
</organism>
<dbReference type="OrthoDB" id="85529at2157"/>
<dbReference type="GeneID" id="33324109"/>
<dbReference type="Proteomes" id="UP000197156">
    <property type="component" value="Chromosome"/>
</dbReference>
<dbReference type="KEGG" id="tce:A3L02_05090"/>
<evidence type="ECO:0000313" key="1">
    <source>
        <dbReference type="EMBL" id="ASI98982.1"/>
    </source>
</evidence>
<dbReference type="RefSeq" id="WP_088862933.1">
    <property type="nucleotide sequence ID" value="NZ_CP014854.1"/>
</dbReference>
<keyword evidence="2" id="KW-1185">Reference proteome</keyword>
<dbReference type="AlphaFoldDB" id="A0A218P218"/>
<protein>
    <submittedName>
        <fullName evidence="1">Uncharacterized protein</fullName>
    </submittedName>
</protein>